<evidence type="ECO:0000259" key="6">
    <source>
        <dbReference type="Pfam" id="PF00724"/>
    </source>
</evidence>
<dbReference type="GO" id="GO:0003959">
    <property type="term" value="F:NADPH dehydrogenase activity"/>
    <property type="evidence" value="ECO:0007669"/>
    <property type="project" value="InterPro"/>
</dbReference>
<dbReference type="CDD" id="cd02932">
    <property type="entry name" value="OYE_YqiM_FMN"/>
    <property type="match status" value="1"/>
</dbReference>
<dbReference type="VEuPathDB" id="FungiDB:TREMEDRAFT_73535"/>
<dbReference type="EMBL" id="SDIL01000098">
    <property type="protein sequence ID" value="RXK36413.1"/>
    <property type="molecule type" value="Genomic_DNA"/>
</dbReference>
<sequence length="472" mass="51796">MTITNGTSSQFSPYPIRSAKGYHTFLPEQLQPIGSLLSAEKFPQNAEPPKLFEPLTIRGVTFHNRAWVAPMCVYSSDNGHATDFHLVHLGSMALRGWGSIMVEATAVVAEGRISPSDSGIWQDSQIAPLKTIVDFVHANKGIIGIQLAHSGRKGSTMPGGTLRIMRDDGWKGGEVAPEQTGGWPSEVVAPSAISFNPGKYPDPVEASVEYLTNLKEAYVKAAERCKIIGFDFIEIHGAHGYFLHEFCSPGSNRRTDQYGGSFENRIRFPLEVAQTLRAVWDKPLFYRVSASDWLEDAEGPEKAYPGETEEYKWWGLDQTTLFTQKLADAGVDLIDVSSGGNDLRGKIAVGPSYQLPFAEHIKKNVKNILVGAVGIITEPEQAEEILENNQADVVLFARQVLRDIDFPLKAAQELGAAISPALQFERGWSHMVVKRDHRKAPAHHSGISTVEGEESIYKRKNGGPAVYSAIPS</sequence>
<evidence type="ECO:0000313" key="7">
    <source>
        <dbReference type="EMBL" id="RXK36413.1"/>
    </source>
</evidence>
<organism evidence="7 8">
    <name type="scientific">Tremella mesenterica</name>
    <name type="common">Jelly fungus</name>
    <dbReference type="NCBI Taxonomy" id="5217"/>
    <lineage>
        <taxon>Eukaryota</taxon>
        <taxon>Fungi</taxon>
        <taxon>Dikarya</taxon>
        <taxon>Basidiomycota</taxon>
        <taxon>Agaricomycotina</taxon>
        <taxon>Tremellomycetes</taxon>
        <taxon>Tremellales</taxon>
        <taxon>Tremellaceae</taxon>
        <taxon>Tremella</taxon>
    </lineage>
</organism>
<dbReference type="GO" id="GO:0010181">
    <property type="term" value="F:FMN binding"/>
    <property type="evidence" value="ECO:0007669"/>
    <property type="project" value="InterPro"/>
</dbReference>
<evidence type="ECO:0000256" key="3">
    <source>
        <dbReference type="ARBA" id="ARBA00022643"/>
    </source>
</evidence>
<dbReference type="InterPro" id="IPR044152">
    <property type="entry name" value="YqjM-like"/>
</dbReference>
<dbReference type="InterPro" id="IPR001155">
    <property type="entry name" value="OxRdtase_FMN_N"/>
</dbReference>
<name>A0A4Q1BGE7_TREME</name>
<dbReference type="InterPro" id="IPR013785">
    <property type="entry name" value="Aldolase_TIM"/>
</dbReference>
<evidence type="ECO:0000256" key="1">
    <source>
        <dbReference type="ARBA" id="ARBA00001917"/>
    </source>
</evidence>
<dbReference type="PANTHER" id="PTHR43303">
    <property type="entry name" value="NADPH DEHYDROGENASE C23G7.10C-RELATED"/>
    <property type="match status" value="1"/>
</dbReference>
<dbReference type="OrthoDB" id="72788at2759"/>
<dbReference type="FunCoup" id="A0A4Q1BGE7">
    <property type="interactions" value="1"/>
</dbReference>
<proteinExistence type="predicted"/>
<keyword evidence="4" id="KW-0521">NADP</keyword>
<gene>
    <name evidence="7" type="ORF">M231_06315</name>
</gene>
<evidence type="ECO:0000256" key="2">
    <source>
        <dbReference type="ARBA" id="ARBA00022630"/>
    </source>
</evidence>
<keyword evidence="5" id="KW-0560">Oxidoreductase</keyword>
<dbReference type="SUPFAM" id="SSF51395">
    <property type="entry name" value="FMN-linked oxidoreductases"/>
    <property type="match status" value="1"/>
</dbReference>
<feature type="domain" description="NADH:flavin oxidoreductase/NADH oxidase N-terminal" evidence="6">
    <location>
        <begin position="50"/>
        <end position="414"/>
    </location>
</feature>
<dbReference type="Gene3D" id="3.20.20.70">
    <property type="entry name" value="Aldolase class I"/>
    <property type="match status" value="1"/>
</dbReference>
<dbReference type="GO" id="GO:0050661">
    <property type="term" value="F:NADP binding"/>
    <property type="evidence" value="ECO:0007669"/>
    <property type="project" value="InterPro"/>
</dbReference>
<dbReference type="AlphaFoldDB" id="A0A4Q1BGE7"/>
<dbReference type="InParanoid" id="A0A4Q1BGE7"/>
<keyword evidence="8" id="KW-1185">Reference proteome</keyword>
<dbReference type="Proteomes" id="UP000289152">
    <property type="component" value="Unassembled WGS sequence"/>
</dbReference>
<keyword evidence="2" id="KW-0285">Flavoprotein</keyword>
<dbReference type="STRING" id="5217.A0A4Q1BGE7"/>
<evidence type="ECO:0000313" key="8">
    <source>
        <dbReference type="Proteomes" id="UP000289152"/>
    </source>
</evidence>
<evidence type="ECO:0000256" key="4">
    <source>
        <dbReference type="ARBA" id="ARBA00022857"/>
    </source>
</evidence>
<comment type="cofactor">
    <cofactor evidence="1">
        <name>FMN</name>
        <dbReference type="ChEBI" id="CHEBI:58210"/>
    </cofactor>
</comment>
<accession>A0A4Q1BGE7</accession>
<dbReference type="PANTHER" id="PTHR43303:SF4">
    <property type="entry name" value="NADPH DEHYDROGENASE C23G7.10C-RELATED"/>
    <property type="match status" value="1"/>
</dbReference>
<keyword evidence="3" id="KW-0288">FMN</keyword>
<evidence type="ECO:0000256" key="5">
    <source>
        <dbReference type="ARBA" id="ARBA00023002"/>
    </source>
</evidence>
<protein>
    <submittedName>
        <fullName evidence="7">Oxidoreductase</fullName>
    </submittedName>
</protein>
<comment type="caution">
    <text evidence="7">The sequence shown here is derived from an EMBL/GenBank/DDBJ whole genome shotgun (WGS) entry which is preliminary data.</text>
</comment>
<reference evidence="7 8" key="1">
    <citation type="submission" date="2016-06" db="EMBL/GenBank/DDBJ databases">
        <title>Evolution of pathogenesis and genome organization in the Tremellales.</title>
        <authorList>
            <person name="Cuomo C."/>
            <person name="Litvintseva A."/>
            <person name="Heitman J."/>
            <person name="Chen Y."/>
            <person name="Sun S."/>
            <person name="Springer D."/>
            <person name="Dromer F."/>
            <person name="Young S."/>
            <person name="Zeng Q."/>
            <person name="Chapman S."/>
            <person name="Gujja S."/>
            <person name="Saif S."/>
            <person name="Birren B."/>
        </authorList>
    </citation>
    <scope>NUCLEOTIDE SEQUENCE [LARGE SCALE GENOMIC DNA]</scope>
    <source>
        <strain evidence="7 8">ATCC 28783</strain>
    </source>
</reference>
<dbReference type="Pfam" id="PF00724">
    <property type="entry name" value="Oxidored_FMN"/>
    <property type="match status" value="1"/>
</dbReference>